<dbReference type="eggNOG" id="COG2327">
    <property type="taxonomic scope" value="Bacteria"/>
</dbReference>
<gene>
    <name evidence="2" type="ordered locus">Trebr_1811</name>
</gene>
<name>F4LIK6_TREBD</name>
<dbReference type="OrthoDB" id="430408at2"/>
<sequence>MKIGILSMQKVINYGSFLQAYGLRKLVRSLCACEVDFVDIIDGRELEVNKLSKNQKVLSILKSVKDGLFFEKLNSRFYMKKIEHQFSKDFFHILELNEENNSKHFSSVIIGSDEVFHCCQNAKWGFSTQLLGNVKNADNVFSYAASFGATTYDDIIKNGILNEVKGNLSKLSSISVRDENSKFIIQKILGKTVESHLDPVLISDFENEINLSPDVKIREKFLIVYSYAGRITEKKEVGNIKEFAKKKELKIYTIFCRYNWADKCIIPESPFQLLKIFRLAEYVVSDTFHGTIFSIISHRKFCTLIRKSNKEKMTSLLKSFNLEEHAVFDADELKEKIELEIDHKVIDTIREAEKQRSLAYIESNVR</sequence>
<proteinExistence type="predicted"/>
<dbReference type="Proteomes" id="UP000006546">
    <property type="component" value="Chromosome"/>
</dbReference>
<dbReference type="HOGENOM" id="CLU_025617_1_0_12"/>
<dbReference type="EMBL" id="CP002696">
    <property type="protein sequence ID" value="AEE17231.1"/>
    <property type="molecule type" value="Genomic_DNA"/>
</dbReference>
<accession>F4LIK6</accession>
<dbReference type="KEGG" id="tbe:Trebr_1811"/>
<protein>
    <recommendedName>
        <fullName evidence="1">Polysaccharide pyruvyl transferase domain-containing protein</fullName>
    </recommendedName>
</protein>
<evidence type="ECO:0000259" key="1">
    <source>
        <dbReference type="Pfam" id="PF04230"/>
    </source>
</evidence>
<organism evidence="2 3">
    <name type="scientific">Treponema brennaborense (strain DSM 12168 / CIP 105900 / DD5/3)</name>
    <dbReference type="NCBI Taxonomy" id="906968"/>
    <lineage>
        <taxon>Bacteria</taxon>
        <taxon>Pseudomonadati</taxon>
        <taxon>Spirochaetota</taxon>
        <taxon>Spirochaetia</taxon>
        <taxon>Spirochaetales</taxon>
        <taxon>Treponemataceae</taxon>
        <taxon>Treponema</taxon>
    </lineage>
</organism>
<evidence type="ECO:0000313" key="2">
    <source>
        <dbReference type="EMBL" id="AEE17231.1"/>
    </source>
</evidence>
<reference evidence="3" key="1">
    <citation type="submission" date="2011-04" db="EMBL/GenBank/DDBJ databases">
        <title>The complete genome of Treponema brennaborense DSM 12168.</title>
        <authorList>
            <person name="Lucas S."/>
            <person name="Han J."/>
            <person name="Lapidus A."/>
            <person name="Bruce D."/>
            <person name="Goodwin L."/>
            <person name="Pitluck S."/>
            <person name="Peters L."/>
            <person name="Kyrpides N."/>
            <person name="Mavromatis K."/>
            <person name="Ivanova N."/>
            <person name="Mikhailova N."/>
            <person name="Pagani I."/>
            <person name="Teshima H."/>
            <person name="Detter J.C."/>
            <person name="Tapia R."/>
            <person name="Han C."/>
            <person name="Land M."/>
            <person name="Hauser L."/>
            <person name="Markowitz V."/>
            <person name="Cheng J.-F."/>
            <person name="Hugenholtz P."/>
            <person name="Woyke T."/>
            <person name="Wu D."/>
            <person name="Gronow S."/>
            <person name="Wellnitz S."/>
            <person name="Brambilla E."/>
            <person name="Klenk H.-P."/>
            <person name="Eisen J.A."/>
        </authorList>
    </citation>
    <scope>NUCLEOTIDE SEQUENCE [LARGE SCALE GENOMIC DNA]</scope>
    <source>
        <strain evidence="3">DSM 12168 / CIP 105900 / DD5/3</strain>
    </source>
</reference>
<feature type="domain" description="Polysaccharide pyruvyl transferase" evidence="1">
    <location>
        <begin position="13"/>
        <end position="304"/>
    </location>
</feature>
<dbReference type="Pfam" id="PF04230">
    <property type="entry name" value="PS_pyruv_trans"/>
    <property type="match status" value="1"/>
</dbReference>
<dbReference type="RefSeq" id="WP_013758935.1">
    <property type="nucleotide sequence ID" value="NC_015500.1"/>
</dbReference>
<dbReference type="STRING" id="906968.Trebr_1811"/>
<keyword evidence="3" id="KW-1185">Reference proteome</keyword>
<evidence type="ECO:0000313" key="3">
    <source>
        <dbReference type="Proteomes" id="UP000006546"/>
    </source>
</evidence>
<dbReference type="InterPro" id="IPR007345">
    <property type="entry name" value="Polysacch_pyruvyl_Trfase"/>
</dbReference>
<dbReference type="AlphaFoldDB" id="F4LIK6"/>